<dbReference type="AlphaFoldDB" id="A0AA38SVG3"/>
<dbReference type="PANTHER" id="PTHR31066">
    <property type="entry name" value="OS05G0427100 PROTEIN-RELATED"/>
    <property type="match status" value="1"/>
</dbReference>
<dbReference type="InterPro" id="IPR000270">
    <property type="entry name" value="PB1_dom"/>
</dbReference>
<evidence type="ECO:0000313" key="3">
    <source>
        <dbReference type="Proteomes" id="UP001172457"/>
    </source>
</evidence>
<dbReference type="SUPFAM" id="SSF54277">
    <property type="entry name" value="CAD &amp; PB1 domains"/>
    <property type="match status" value="1"/>
</dbReference>
<dbReference type="PANTHER" id="PTHR31066:SF71">
    <property type="entry name" value="PB1 DOMAIN-CONTAINING PROTEIN-RELATED"/>
    <property type="match status" value="1"/>
</dbReference>
<dbReference type="InterPro" id="IPR053198">
    <property type="entry name" value="Gynoecium_Dev_Regulator"/>
</dbReference>
<proteinExistence type="predicted"/>
<gene>
    <name evidence="2" type="ORF">OSB04_021961</name>
</gene>
<protein>
    <recommendedName>
        <fullName evidence="1">PB1 domain-containing protein</fullName>
    </recommendedName>
</protein>
<comment type="caution">
    <text evidence="2">The sequence shown here is derived from an EMBL/GenBank/DDBJ whole genome shotgun (WGS) entry which is preliminary data.</text>
</comment>
<dbReference type="EMBL" id="JARYMX010000005">
    <property type="protein sequence ID" value="KAJ9549418.1"/>
    <property type="molecule type" value="Genomic_DNA"/>
</dbReference>
<evidence type="ECO:0000313" key="2">
    <source>
        <dbReference type="EMBL" id="KAJ9549418.1"/>
    </source>
</evidence>
<keyword evidence="3" id="KW-1185">Reference proteome</keyword>
<sequence length="279" mass="30236">MAGTTPKSKPPASNSFAVTVARSSLVIPTASSVTAAAKLASSPSTAPSLSPISKLWIWSFEANMEGSSPWDHSPVIGFGHSLGPITANEWDCPIGGPMPLESISLIRVYVTKMRFGVCRTELLEKLGEICRTPAVALRCQLPTEDLDALVSITCDEDLVNLIEEYDRKTRVQSSSNLKIRAFLTLAKKSSSIPSRRSAYGFSSSTSIDLEIPSSPRSPSSSSSYSSSTARFPIAGKSHYIQQVSRKHPLRSDRSAGKLLRYACENSSQSYLVHNGNHWQ</sequence>
<feature type="domain" description="PB1" evidence="1">
    <location>
        <begin position="98"/>
        <end position="186"/>
    </location>
</feature>
<dbReference type="SMART" id="SM00666">
    <property type="entry name" value="PB1"/>
    <property type="match status" value="1"/>
</dbReference>
<dbReference type="Pfam" id="PF00564">
    <property type="entry name" value="PB1"/>
    <property type="match status" value="1"/>
</dbReference>
<dbReference type="Proteomes" id="UP001172457">
    <property type="component" value="Chromosome 5"/>
</dbReference>
<organism evidence="2 3">
    <name type="scientific">Centaurea solstitialis</name>
    <name type="common">yellow star-thistle</name>
    <dbReference type="NCBI Taxonomy" id="347529"/>
    <lineage>
        <taxon>Eukaryota</taxon>
        <taxon>Viridiplantae</taxon>
        <taxon>Streptophyta</taxon>
        <taxon>Embryophyta</taxon>
        <taxon>Tracheophyta</taxon>
        <taxon>Spermatophyta</taxon>
        <taxon>Magnoliopsida</taxon>
        <taxon>eudicotyledons</taxon>
        <taxon>Gunneridae</taxon>
        <taxon>Pentapetalae</taxon>
        <taxon>asterids</taxon>
        <taxon>campanulids</taxon>
        <taxon>Asterales</taxon>
        <taxon>Asteraceae</taxon>
        <taxon>Carduoideae</taxon>
        <taxon>Cardueae</taxon>
        <taxon>Centaureinae</taxon>
        <taxon>Centaurea</taxon>
    </lineage>
</organism>
<accession>A0AA38SVG3</accession>
<reference evidence="2" key="1">
    <citation type="submission" date="2023-03" db="EMBL/GenBank/DDBJ databases">
        <title>Chromosome-scale reference genome and RAD-based genetic map of yellow starthistle (Centaurea solstitialis) reveal putative structural variation and QTLs associated with invader traits.</title>
        <authorList>
            <person name="Reatini B."/>
            <person name="Cang F.A."/>
            <person name="Jiang Q."/>
            <person name="Mckibben M.T.W."/>
            <person name="Barker M.S."/>
            <person name="Rieseberg L.H."/>
            <person name="Dlugosch K.M."/>
        </authorList>
    </citation>
    <scope>NUCLEOTIDE SEQUENCE</scope>
    <source>
        <strain evidence="2">CAN-66</strain>
        <tissue evidence="2">Leaf</tissue>
    </source>
</reference>
<evidence type="ECO:0000259" key="1">
    <source>
        <dbReference type="SMART" id="SM00666"/>
    </source>
</evidence>
<name>A0AA38SVG3_9ASTR</name>